<organism evidence="2 3">
    <name type="scientific">Triticum urartu</name>
    <name type="common">Red wild einkorn</name>
    <name type="synonym">Crithodium urartu</name>
    <dbReference type="NCBI Taxonomy" id="4572"/>
    <lineage>
        <taxon>Eukaryota</taxon>
        <taxon>Viridiplantae</taxon>
        <taxon>Streptophyta</taxon>
        <taxon>Embryophyta</taxon>
        <taxon>Tracheophyta</taxon>
        <taxon>Spermatophyta</taxon>
        <taxon>Magnoliopsida</taxon>
        <taxon>Liliopsida</taxon>
        <taxon>Poales</taxon>
        <taxon>Poaceae</taxon>
        <taxon>BOP clade</taxon>
        <taxon>Pooideae</taxon>
        <taxon>Triticodae</taxon>
        <taxon>Triticeae</taxon>
        <taxon>Triticinae</taxon>
        <taxon>Triticum</taxon>
    </lineage>
</organism>
<dbReference type="PANTHER" id="PTHR47074">
    <property type="entry name" value="BNAC02G40300D PROTEIN"/>
    <property type="match status" value="1"/>
</dbReference>
<dbReference type="InterPro" id="IPR036397">
    <property type="entry name" value="RNaseH_sf"/>
</dbReference>
<dbReference type="SUPFAM" id="SSF53098">
    <property type="entry name" value="Ribonuclease H-like"/>
    <property type="match status" value="1"/>
</dbReference>
<dbReference type="PANTHER" id="PTHR47074:SF47">
    <property type="entry name" value="RNASE H TYPE-1 DOMAIN-CONTAINING PROTEIN"/>
    <property type="match status" value="1"/>
</dbReference>
<evidence type="ECO:0000313" key="2">
    <source>
        <dbReference type="EnsemblPlants" id="TuG1812S0001150600.01.T01.s_cds16320"/>
    </source>
</evidence>
<reference evidence="2" key="2">
    <citation type="submission" date="2022-06" db="UniProtKB">
        <authorList>
            <consortium name="EnsemblPlants"/>
        </authorList>
    </citation>
    <scope>IDENTIFICATION</scope>
</reference>
<dbReference type="Pfam" id="PF13456">
    <property type="entry name" value="RVT_3"/>
    <property type="match status" value="1"/>
</dbReference>
<sequence>MNGVVGAVLRDDKGGFLAASNEKLEHVSNAASTEAYALRHGLLLAHQMGVNKLVVEADCLEVISTMNSGGFTATGVAAIYADYNVLPVGYTSVSFIHCPREANCVSQKLARLAVFNPPDLWVEEPPASIVRWLVDDVTVI</sequence>
<dbReference type="GO" id="GO:0003676">
    <property type="term" value="F:nucleic acid binding"/>
    <property type="evidence" value="ECO:0007669"/>
    <property type="project" value="InterPro"/>
</dbReference>
<evidence type="ECO:0000259" key="1">
    <source>
        <dbReference type="Pfam" id="PF13456"/>
    </source>
</evidence>
<evidence type="ECO:0000313" key="3">
    <source>
        <dbReference type="Proteomes" id="UP000015106"/>
    </source>
</evidence>
<dbReference type="EnsemblPlants" id="TuG1812S0001150600.01.T01">
    <property type="protein sequence ID" value="TuG1812S0001150600.01.T01.s_cds16320"/>
    <property type="gene ID" value="TuG1812S0001150600.01"/>
</dbReference>
<dbReference type="CDD" id="cd06222">
    <property type="entry name" value="RNase_H_like"/>
    <property type="match status" value="1"/>
</dbReference>
<dbReference type="Gene3D" id="3.30.420.10">
    <property type="entry name" value="Ribonuclease H-like superfamily/Ribonuclease H"/>
    <property type="match status" value="1"/>
</dbReference>
<name>A0A8R7R7J1_TRIUA</name>
<dbReference type="AlphaFoldDB" id="A0A8R7R7J1"/>
<accession>A0A8R7R7J1</accession>
<dbReference type="InterPro" id="IPR012337">
    <property type="entry name" value="RNaseH-like_sf"/>
</dbReference>
<feature type="domain" description="RNase H type-1" evidence="1">
    <location>
        <begin position="3"/>
        <end position="112"/>
    </location>
</feature>
<dbReference type="InterPro" id="IPR052929">
    <property type="entry name" value="RNase_H-like_EbsB-rel"/>
</dbReference>
<dbReference type="GO" id="GO:0004523">
    <property type="term" value="F:RNA-DNA hybrid ribonuclease activity"/>
    <property type="evidence" value="ECO:0007669"/>
    <property type="project" value="InterPro"/>
</dbReference>
<dbReference type="InterPro" id="IPR002156">
    <property type="entry name" value="RNaseH_domain"/>
</dbReference>
<dbReference type="Gramene" id="TuG1812S0001150600.01.T01">
    <property type="protein sequence ID" value="TuG1812S0001150600.01.T01.s_cds16320"/>
    <property type="gene ID" value="TuG1812S0001150600.01"/>
</dbReference>
<dbReference type="Proteomes" id="UP000015106">
    <property type="component" value="Unassembled WGS sequence"/>
</dbReference>
<keyword evidence="3" id="KW-1185">Reference proteome</keyword>
<dbReference type="InterPro" id="IPR044730">
    <property type="entry name" value="RNase_H-like_dom_plant"/>
</dbReference>
<reference evidence="3" key="1">
    <citation type="journal article" date="2013" name="Nature">
        <title>Draft genome of the wheat A-genome progenitor Triticum urartu.</title>
        <authorList>
            <person name="Ling H.Q."/>
            <person name="Zhao S."/>
            <person name="Liu D."/>
            <person name="Wang J."/>
            <person name="Sun H."/>
            <person name="Zhang C."/>
            <person name="Fan H."/>
            <person name="Li D."/>
            <person name="Dong L."/>
            <person name="Tao Y."/>
            <person name="Gao C."/>
            <person name="Wu H."/>
            <person name="Li Y."/>
            <person name="Cui Y."/>
            <person name="Guo X."/>
            <person name="Zheng S."/>
            <person name="Wang B."/>
            <person name="Yu K."/>
            <person name="Liang Q."/>
            <person name="Yang W."/>
            <person name="Lou X."/>
            <person name="Chen J."/>
            <person name="Feng M."/>
            <person name="Jian J."/>
            <person name="Zhang X."/>
            <person name="Luo G."/>
            <person name="Jiang Y."/>
            <person name="Liu J."/>
            <person name="Wang Z."/>
            <person name="Sha Y."/>
            <person name="Zhang B."/>
            <person name="Wu H."/>
            <person name="Tang D."/>
            <person name="Shen Q."/>
            <person name="Xue P."/>
            <person name="Zou S."/>
            <person name="Wang X."/>
            <person name="Liu X."/>
            <person name="Wang F."/>
            <person name="Yang Y."/>
            <person name="An X."/>
            <person name="Dong Z."/>
            <person name="Zhang K."/>
            <person name="Zhang X."/>
            <person name="Luo M.C."/>
            <person name="Dvorak J."/>
            <person name="Tong Y."/>
            <person name="Wang J."/>
            <person name="Yang H."/>
            <person name="Li Z."/>
            <person name="Wang D."/>
            <person name="Zhang A."/>
            <person name="Wang J."/>
        </authorList>
    </citation>
    <scope>NUCLEOTIDE SEQUENCE</scope>
    <source>
        <strain evidence="3">cv. G1812</strain>
    </source>
</reference>
<proteinExistence type="predicted"/>
<protein>
    <recommendedName>
        <fullName evidence="1">RNase H type-1 domain-containing protein</fullName>
    </recommendedName>
</protein>